<sequence>MQVIGHAVGQGGQLIGPIAGGQLGQFRFGTSHGGRVDAVGKEGEERTDHRDMRRADLPLSLGGGHRGTHRVEGFAGQAAPRPQFGGLGDAPPGLTTGQV</sequence>
<gene>
    <name evidence="2" type="ORF">ACT18_15265</name>
</gene>
<dbReference type="EMBL" id="LFOE01000023">
    <property type="protein sequence ID" value="OBY30943.1"/>
    <property type="molecule type" value="Genomic_DNA"/>
</dbReference>
<organism evidence="2 3">
    <name type="scientific">Mycolicibacter kumamotonensis</name>
    <dbReference type="NCBI Taxonomy" id="354243"/>
    <lineage>
        <taxon>Bacteria</taxon>
        <taxon>Bacillati</taxon>
        <taxon>Actinomycetota</taxon>
        <taxon>Actinomycetes</taxon>
        <taxon>Mycobacteriales</taxon>
        <taxon>Mycobacteriaceae</taxon>
        <taxon>Mycolicibacter</taxon>
    </lineage>
</organism>
<name>A0A1B8SDW5_9MYCO</name>
<dbReference type="AlphaFoldDB" id="A0A1B8SDW5"/>
<proteinExistence type="predicted"/>
<evidence type="ECO:0000256" key="1">
    <source>
        <dbReference type="SAM" id="MobiDB-lite"/>
    </source>
</evidence>
<evidence type="ECO:0000313" key="2">
    <source>
        <dbReference type="EMBL" id="OBY30943.1"/>
    </source>
</evidence>
<evidence type="ECO:0000313" key="3">
    <source>
        <dbReference type="Proteomes" id="UP000092668"/>
    </source>
</evidence>
<feature type="compositionally biased region" description="Basic and acidic residues" evidence="1">
    <location>
        <begin position="34"/>
        <end position="56"/>
    </location>
</feature>
<accession>A0A1B8SDW5</accession>
<keyword evidence="3" id="KW-1185">Reference proteome</keyword>
<reference evidence="2 3" key="1">
    <citation type="submission" date="2015-06" db="EMBL/GenBank/DDBJ databases">
        <title>Genome sequence of Mycobacterium kumamotonense strain Roo.</title>
        <authorList>
            <person name="Greninger A.L."/>
            <person name="Cunningham G."/>
            <person name="Miller S."/>
        </authorList>
    </citation>
    <scope>NUCLEOTIDE SEQUENCE [LARGE SCALE GENOMIC DNA]</scope>
    <source>
        <strain evidence="2 3">Roo</strain>
    </source>
</reference>
<comment type="caution">
    <text evidence="2">The sequence shown here is derived from an EMBL/GenBank/DDBJ whole genome shotgun (WGS) entry which is preliminary data.</text>
</comment>
<protein>
    <submittedName>
        <fullName evidence="2">Uncharacterized protein</fullName>
    </submittedName>
</protein>
<feature type="region of interest" description="Disordered" evidence="1">
    <location>
        <begin position="31"/>
        <end position="99"/>
    </location>
</feature>
<dbReference type="Proteomes" id="UP000092668">
    <property type="component" value="Unassembled WGS sequence"/>
</dbReference>